<accession>A0A132MVY9</accession>
<dbReference type="AlphaFoldDB" id="A0A132MVY9"/>
<evidence type="ECO:0000313" key="2">
    <source>
        <dbReference type="Proteomes" id="UP000070188"/>
    </source>
</evidence>
<comment type="caution">
    <text evidence="1">The sequence shown here is derived from an EMBL/GenBank/DDBJ whole genome shotgun (WGS) entry which is preliminary data.</text>
</comment>
<organism evidence="1 2">
    <name type="scientific">Carbonactinospora thermoautotrophica</name>
    <dbReference type="NCBI Taxonomy" id="1469144"/>
    <lineage>
        <taxon>Bacteria</taxon>
        <taxon>Bacillati</taxon>
        <taxon>Actinomycetota</taxon>
        <taxon>Actinomycetes</taxon>
        <taxon>Kitasatosporales</taxon>
        <taxon>Carbonactinosporaceae</taxon>
        <taxon>Carbonactinospora</taxon>
    </lineage>
</organism>
<keyword evidence="2" id="KW-1185">Reference proteome</keyword>
<sequence>MDHLRGKLLGAKERGRRFTDVSSLCVRPSYIKEKTGLPFWGQT</sequence>
<gene>
    <name evidence="1" type="ORF">LI90_3022</name>
</gene>
<reference evidence="2" key="1">
    <citation type="submission" date="2015-04" db="EMBL/GenBank/DDBJ databases">
        <title>Physiological reanalysis, assessment of diazotrophy, and genome sequences of multiple isolates of Streptomyces thermoautotrophicus.</title>
        <authorList>
            <person name="MacKellar D.C."/>
            <person name="Lieber L."/>
            <person name="Norman J."/>
            <person name="Bolger A."/>
            <person name="Tobin C."/>
            <person name="Murray J.W."/>
            <person name="Chang R."/>
            <person name="Ford T."/>
            <person name="Nguyen P.Q."/>
            <person name="Woodward J."/>
            <person name="Permingeat H."/>
            <person name="Joshi N.S."/>
            <person name="Silver P.A."/>
            <person name="Usadel B."/>
            <person name="Rutherford A.W."/>
            <person name="Friesen M."/>
            <person name="Prell J."/>
        </authorList>
    </citation>
    <scope>NUCLEOTIDE SEQUENCE [LARGE SCALE GENOMIC DNA]</scope>
    <source>
        <strain evidence="2">H1</strain>
    </source>
</reference>
<proteinExistence type="predicted"/>
<name>A0A132MVY9_9ACTN</name>
<evidence type="ECO:0000313" key="1">
    <source>
        <dbReference type="EMBL" id="KWX01987.1"/>
    </source>
</evidence>
<protein>
    <submittedName>
        <fullName evidence="1">Uncharacterized protein</fullName>
    </submittedName>
</protein>
<dbReference type="EMBL" id="LAXD01000001">
    <property type="protein sequence ID" value="KWX01987.1"/>
    <property type="molecule type" value="Genomic_DNA"/>
</dbReference>
<dbReference type="Proteomes" id="UP000070188">
    <property type="component" value="Unassembled WGS sequence"/>
</dbReference>